<proteinExistence type="predicted"/>
<evidence type="ECO:0000313" key="2">
    <source>
        <dbReference type="Proteomes" id="UP000006038"/>
    </source>
</evidence>
<dbReference type="HOGENOM" id="CLU_2609879_0_0_1"/>
<dbReference type="AlphaFoldDB" id="J3MB70"/>
<dbReference type="Gramene" id="OB06G12640.1">
    <property type="protein sequence ID" value="OB06G12640.1"/>
    <property type="gene ID" value="OB06G12640"/>
</dbReference>
<name>J3MB70_ORYBR</name>
<reference evidence="1" key="2">
    <citation type="submission" date="2013-04" db="UniProtKB">
        <authorList>
            <consortium name="EnsemblPlants"/>
        </authorList>
    </citation>
    <scope>IDENTIFICATION</scope>
</reference>
<dbReference type="EnsemblPlants" id="OB06G12640.1">
    <property type="protein sequence ID" value="OB06G12640.1"/>
    <property type="gene ID" value="OB06G12640"/>
</dbReference>
<organism evidence="1">
    <name type="scientific">Oryza brachyantha</name>
    <name type="common">malo sina</name>
    <dbReference type="NCBI Taxonomy" id="4533"/>
    <lineage>
        <taxon>Eukaryota</taxon>
        <taxon>Viridiplantae</taxon>
        <taxon>Streptophyta</taxon>
        <taxon>Embryophyta</taxon>
        <taxon>Tracheophyta</taxon>
        <taxon>Spermatophyta</taxon>
        <taxon>Magnoliopsida</taxon>
        <taxon>Liliopsida</taxon>
        <taxon>Poales</taxon>
        <taxon>Poaceae</taxon>
        <taxon>BOP clade</taxon>
        <taxon>Oryzoideae</taxon>
        <taxon>Oryzeae</taxon>
        <taxon>Oryzinae</taxon>
        <taxon>Oryza</taxon>
    </lineage>
</organism>
<keyword evidence="2" id="KW-1185">Reference proteome</keyword>
<sequence length="79" mass="8993">MATKDLPRIFLSHLEGDCLAFFWCSDKIITALHITLVDNFTNDDYRILRSRELFGGSFWQKQLLGKAAAGRSFPQTDPS</sequence>
<accession>J3MB70</accession>
<protein>
    <submittedName>
        <fullName evidence="1">Uncharacterized protein</fullName>
    </submittedName>
</protein>
<dbReference type="Proteomes" id="UP000006038">
    <property type="component" value="Chromosome 6"/>
</dbReference>
<reference evidence="1" key="1">
    <citation type="journal article" date="2013" name="Nat. Commun.">
        <title>Whole-genome sequencing of Oryza brachyantha reveals mechanisms underlying Oryza genome evolution.</title>
        <authorList>
            <person name="Chen J."/>
            <person name="Huang Q."/>
            <person name="Gao D."/>
            <person name="Wang J."/>
            <person name="Lang Y."/>
            <person name="Liu T."/>
            <person name="Li B."/>
            <person name="Bai Z."/>
            <person name="Luis Goicoechea J."/>
            <person name="Liang C."/>
            <person name="Chen C."/>
            <person name="Zhang W."/>
            <person name="Sun S."/>
            <person name="Liao Y."/>
            <person name="Zhang X."/>
            <person name="Yang L."/>
            <person name="Song C."/>
            <person name="Wang M."/>
            <person name="Shi J."/>
            <person name="Liu G."/>
            <person name="Liu J."/>
            <person name="Zhou H."/>
            <person name="Zhou W."/>
            <person name="Yu Q."/>
            <person name="An N."/>
            <person name="Chen Y."/>
            <person name="Cai Q."/>
            <person name="Wang B."/>
            <person name="Liu B."/>
            <person name="Min J."/>
            <person name="Huang Y."/>
            <person name="Wu H."/>
            <person name="Li Z."/>
            <person name="Zhang Y."/>
            <person name="Yin Y."/>
            <person name="Song W."/>
            <person name="Jiang J."/>
            <person name="Jackson S.A."/>
            <person name="Wing R.A."/>
            <person name="Wang J."/>
            <person name="Chen M."/>
        </authorList>
    </citation>
    <scope>NUCLEOTIDE SEQUENCE [LARGE SCALE GENOMIC DNA]</scope>
    <source>
        <strain evidence="1">cv. IRGC 101232</strain>
    </source>
</reference>
<evidence type="ECO:0000313" key="1">
    <source>
        <dbReference type="EnsemblPlants" id="OB06G12640.1"/>
    </source>
</evidence>